<protein>
    <submittedName>
        <fullName evidence="7 8">Epithelial membrane protein 1-like</fullName>
    </submittedName>
</protein>
<dbReference type="Pfam" id="PF00822">
    <property type="entry name" value="PMP22_Claudin"/>
    <property type="match status" value="1"/>
</dbReference>
<keyword evidence="6" id="KW-1185">Reference proteome</keyword>
<feature type="transmembrane region" description="Helical" evidence="5">
    <location>
        <begin position="155"/>
        <end position="178"/>
    </location>
</feature>
<dbReference type="OrthoDB" id="6136516at2759"/>
<feature type="transmembrane region" description="Helical" evidence="5">
    <location>
        <begin position="118"/>
        <end position="143"/>
    </location>
</feature>
<comment type="subcellular location">
    <subcellularLocation>
        <location evidence="1">Membrane</location>
        <topology evidence="1">Multi-pass membrane protein</topology>
    </subcellularLocation>
</comment>
<dbReference type="InterPro" id="IPR004031">
    <property type="entry name" value="PMP22/EMP/MP20/Claudin"/>
</dbReference>
<reference evidence="7 8" key="1">
    <citation type="submission" date="2025-04" db="UniProtKB">
        <authorList>
            <consortium name="RefSeq"/>
        </authorList>
    </citation>
    <scope>IDENTIFICATION</scope>
</reference>
<dbReference type="Gene3D" id="1.20.140.150">
    <property type="match status" value="1"/>
</dbReference>
<evidence type="ECO:0000256" key="4">
    <source>
        <dbReference type="ARBA" id="ARBA00023136"/>
    </source>
</evidence>
<evidence type="ECO:0000313" key="8">
    <source>
        <dbReference type="RefSeq" id="XP_013094621.2"/>
    </source>
</evidence>
<evidence type="ECO:0000256" key="1">
    <source>
        <dbReference type="ARBA" id="ARBA00004141"/>
    </source>
</evidence>
<sequence length="184" mass="19772">MPIPSEFNVAHGVGAICVFIGVVLHIIGLATPNWTTATFRYMNPLLSPSEYTADVSVGLWMDCDKGGCSTIKSYNLTGAWRAAGAFAILGMLSSFVTLAVAIVHIVMPFFQKLQFEVMSLVTLATSIATVMLIIICVSCFGGGVHNVFVWTEKSIGYSLVLSIIGGIVVFLGGVIFYIPRLRKT</sequence>
<accession>A0A9U8EM85</accession>
<evidence type="ECO:0000313" key="6">
    <source>
        <dbReference type="Proteomes" id="UP001165740"/>
    </source>
</evidence>
<feature type="transmembrane region" description="Helical" evidence="5">
    <location>
        <begin position="12"/>
        <end position="31"/>
    </location>
</feature>
<keyword evidence="2 5" id="KW-0812">Transmembrane</keyword>
<proteinExistence type="predicted"/>
<gene>
    <name evidence="7 8" type="primary">LOC106078314</name>
</gene>
<keyword evidence="4 5" id="KW-0472">Membrane</keyword>
<evidence type="ECO:0000256" key="2">
    <source>
        <dbReference type="ARBA" id="ARBA00022692"/>
    </source>
</evidence>
<keyword evidence="3 5" id="KW-1133">Transmembrane helix</keyword>
<dbReference type="RefSeq" id="XP_013094621.2">
    <property type="nucleotide sequence ID" value="XM_013239167.2"/>
</dbReference>
<evidence type="ECO:0000256" key="5">
    <source>
        <dbReference type="SAM" id="Phobius"/>
    </source>
</evidence>
<dbReference type="Proteomes" id="UP001165740">
    <property type="component" value="Chromosome 16"/>
</dbReference>
<dbReference type="GO" id="GO:0016020">
    <property type="term" value="C:membrane"/>
    <property type="evidence" value="ECO:0007669"/>
    <property type="project" value="UniProtKB-SubCell"/>
</dbReference>
<dbReference type="AlphaFoldDB" id="A0A9U8EM85"/>
<dbReference type="RefSeq" id="XP_013094620.2">
    <property type="nucleotide sequence ID" value="XM_013239166.2"/>
</dbReference>
<feature type="transmembrane region" description="Helical" evidence="5">
    <location>
        <begin position="82"/>
        <end position="106"/>
    </location>
</feature>
<evidence type="ECO:0000256" key="3">
    <source>
        <dbReference type="ARBA" id="ARBA00022989"/>
    </source>
</evidence>
<dbReference type="GeneID" id="106078314"/>
<name>A0A9U8EM85_BIOGL</name>
<dbReference type="KEGG" id="bgt:106078314"/>
<evidence type="ECO:0000313" key="7">
    <source>
        <dbReference type="RefSeq" id="XP_013094620.2"/>
    </source>
</evidence>
<organism evidence="6 7">
    <name type="scientific">Biomphalaria glabrata</name>
    <name type="common">Bloodfluke planorb</name>
    <name type="synonym">Freshwater snail</name>
    <dbReference type="NCBI Taxonomy" id="6526"/>
    <lineage>
        <taxon>Eukaryota</taxon>
        <taxon>Metazoa</taxon>
        <taxon>Spiralia</taxon>
        <taxon>Lophotrochozoa</taxon>
        <taxon>Mollusca</taxon>
        <taxon>Gastropoda</taxon>
        <taxon>Heterobranchia</taxon>
        <taxon>Euthyneura</taxon>
        <taxon>Panpulmonata</taxon>
        <taxon>Hygrophila</taxon>
        <taxon>Lymnaeoidea</taxon>
        <taxon>Planorbidae</taxon>
        <taxon>Biomphalaria</taxon>
    </lineage>
</organism>